<dbReference type="AlphaFoldDB" id="A0A0E1RX25"/>
<evidence type="ECO:0000313" key="2">
    <source>
        <dbReference type="EMBL" id="EAS33357.2"/>
    </source>
</evidence>
<feature type="compositionally biased region" description="Basic and acidic residues" evidence="1">
    <location>
        <begin position="566"/>
        <end position="579"/>
    </location>
</feature>
<feature type="compositionally biased region" description="Polar residues" evidence="1">
    <location>
        <begin position="422"/>
        <end position="439"/>
    </location>
</feature>
<dbReference type="KEGG" id="cim:CIMG_04381"/>
<feature type="region of interest" description="Disordered" evidence="1">
    <location>
        <begin position="230"/>
        <end position="323"/>
    </location>
</feature>
<protein>
    <submittedName>
        <fullName evidence="2">Uncharacterized protein</fullName>
    </submittedName>
</protein>
<accession>A0A0E1RX25</accession>
<reference evidence="3" key="2">
    <citation type="journal article" date="2010" name="Genome Res.">
        <title>Population genomic sequencing of Coccidioides fungi reveals recent hybridization and transposon control.</title>
        <authorList>
            <person name="Neafsey D.E."/>
            <person name="Barker B.M."/>
            <person name="Sharpton T.J."/>
            <person name="Stajich J.E."/>
            <person name="Park D.J."/>
            <person name="Whiston E."/>
            <person name="Hung C.-Y."/>
            <person name="McMahan C."/>
            <person name="White J."/>
            <person name="Sykes S."/>
            <person name="Heiman D."/>
            <person name="Young S."/>
            <person name="Zeng Q."/>
            <person name="Abouelleil A."/>
            <person name="Aftuck L."/>
            <person name="Bessette D."/>
            <person name="Brown A."/>
            <person name="FitzGerald M."/>
            <person name="Lui A."/>
            <person name="Macdonald J.P."/>
            <person name="Priest M."/>
            <person name="Orbach M.J."/>
            <person name="Galgiani J.N."/>
            <person name="Kirkland T.N."/>
            <person name="Cole G.T."/>
            <person name="Birren B.W."/>
            <person name="Henn M.R."/>
            <person name="Taylor J.W."/>
            <person name="Rounsley S.D."/>
        </authorList>
    </citation>
    <scope>GENOME REANNOTATION</scope>
    <source>
        <strain evidence="3">RS</strain>
    </source>
</reference>
<feature type="compositionally biased region" description="Basic and acidic residues" evidence="1">
    <location>
        <begin position="923"/>
        <end position="932"/>
    </location>
</feature>
<feature type="compositionally biased region" description="Polar residues" evidence="1">
    <location>
        <begin position="1072"/>
        <end position="1083"/>
    </location>
</feature>
<feature type="compositionally biased region" description="Basic and acidic residues" evidence="1">
    <location>
        <begin position="959"/>
        <end position="970"/>
    </location>
</feature>
<feature type="compositionally biased region" description="Low complexity" evidence="1">
    <location>
        <begin position="540"/>
        <end position="555"/>
    </location>
</feature>
<feature type="compositionally biased region" description="Basic and acidic residues" evidence="1">
    <location>
        <begin position="766"/>
        <end position="795"/>
    </location>
</feature>
<feature type="region of interest" description="Disordered" evidence="1">
    <location>
        <begin position="1"/>
        <end position="39"/>
    </location>
</feature>
<feature type="compositionally biased region" description="Low complexity" evidence="1">
    <location>
        <begin position="993"/>
        <end position="1008"/>
    </location>
</feature>
<dbReference type="InParanoid" id="A0A0E1RX25"/>
<feature type="compositionally biased region" description="Basic and acidic residues" evidence="1">
    <location>
        <begin position="1224"/>
        <end position="1234"/>
    </location>
</feature>
<feature type="compositionally biased region" description="Low complexity" evidence="1">
    <location>
        <begin position="693"/>
        <end position="704"/>
    </location>
</feature>
<feature type="compositionally biased region" description="Polar residues" evidence="1">
    <location>
        <begin position="313"/>
        <end position="323"/>
    </location>
</feature>
<sequence length="1234" mass="133718">MNRFRTKKKHREDGDSEALTLPSFTGKPFRKKKNQIESKSEIDLSTALPSADDFRTSLLMPNLSARFSMLREQDDPTTKIGKANDDSVLFPRRVSRLNLFQHNPLTDIAEVSSLSGSARPSLNLARTSYTSGEATTPSEEDHPNSVLSRPRPVEGNNLFGGRQKVYKIPVKNSSTGDSDSMERGSSGSMGGKAIYENDMPMSTFQKIKEKERMEREESPDLHGVAKQLEDEILSQLPGEHGTPPPNANDSQALPPEHGSASSTPIKHNFPGLDRSGTKTRRLYGQGLELQNQQSSALDRIESLSRRPKVPDPTQITRSLSKSAANLNEKYQKLSPVYASSNFRPNSPPLSASSISGNELSRKAGPASGAGSGQGYPGVAPLSPPLSESGEVSPLAAALQPEDRGKATAAGLFNKPSHKYDESQFQQRQVQMFEGRNTSPFRRPSPSCGGSEVERGGRSRGLSTTSYRSRAESAASAYGGSQDGRPPRSTPSLRRASPPRMGNGTFLANFSESEAGSDAEAEVCPKSNVVSSAPKLDGTHASLRSSTASSDSAMYSQPSRSYSTQSELKRSESRDLKTINEIETADPSLSLGGGEEVKKSRDSPTLGPSETGGLSGLIRMHLRHDSDKSSIFPPPSPGLPPSSFDNHRAHNPSLQAARESSHSASIHSNPWELDDWGKPSQTPERSNHSPPRLSQHPDQQPSQQQGGFSMMSLRAKQMLDQANALSNQGHSPDPVIKGTGHRSSGPQASWQEELHQGHRRGGSSETQMEREELAHELAERRRRVQEKLKSFVETEGSRSTSPTSGGFRDIGPAKPGNAFAMMKNKSSRTNGMHDVPHPKPLKVLGMESTAHNASAPNLVSKGEPWPDEEERMLRDYGRQPRNSSPHIGPRHSRPRQPQAQPPFRESQDESRNTFRDGPSAPWRHPRDVRDRSTSDASGRSKSRPRYREDLDNFGRGVDSPQHRSAGEENKPYRGPPSGPSSTRPSAENERLPSDRSGSSMGGRLRSNSRPVPPSFPDARIPHPVQTGQALGIGSSPRPSPVTPYSANATPPLYETSPPNISMAASNAYGGGSAPNQNAQWNQSLGAHKRVIDKSQISEPKFVSSTSNVPTVGLPPGASLSNGSSTPPVPPMNPRRRRPTATQTILGAFKGSSDRLDGSTMPGSSSKFPEEQSTFSDEDKRSRPRQRLRKISSEGGNLNAKARQQAMMAKSPAMPQVPAQVGGPMEGERSCWKKVG</sequence>
<feature type="compositionally biased region" description="Basic residues" evidence="1">
    <location>
        <begin position="1"/>
        <end position="10"/>
    </location>
</feature>
<evidence type="ECO:0000313" key="3">
    <source>
        <dbReference type="Proteomes" id="UP000001261"/>
    </source>
</evidence>
<dbReference type="OrthoDB" id="5335210at2759"/>
<feature type="compositionally biased region" description="Low complexity" evidence="1">
    <location>
        <begin position="459"/>
        <end position="479"/>
    </location>
</feature>
<dbReference type="Proteomes" id="UP000001261">
    <property type="component" value="Unassembled WGS sequence"/>
</dbReference>
<dbReference type="STRING" id="246410.A0A0E1RX25"/>
<evidence type="ECO:0000256" key="1">
    <source>
        <dbReference type="SAM" id="MobiDB-lite"/>
    </source>
</evidence>
<dbReference type="OMA" id="MGLFNKP"/>
<organism evidence="2 3">
    <name type="scientific">Coccidioides immitis (strain RS)</name>
    <name type="common">Valley fever fungus</name>
    <dbReference type="NCBI Taxonomy" id="246410"/>
    <lineage>
        <taxon>Eukaryota</taxon>
        <taxon>Fungi</taxon>
        <taxon>Dikarya</taxon>
        <taxon>Ascomycota</taxon>
        <taxon>Pezizomycotina</taxon>
        <taxon>Eurotiomycetes</taxon>
        <taxon>Eurotiomycetidae</taxon>
        <taxon>Onygenales</taxon>
        <taxon>Onygenaceae</taxon>
        <taxon>Coccidioides</taxon>
    </lineage>
</organism>
<dbReference type="RefSeq" id="XP_001244940.2">
    <property type="nucleotide sequence ID" value="XM_001244939.2"/>
</dbReference>
<feature type="compositionally biased region" description="Polar residues" evidence="1">
    <location>
        <begin position="128"/>
        <end position="137"/>
    </location>
</feature>
<feature type="region of interest" description="Disordered" evidence="1">
    <location>
        <begin position="128"/>
        <end position="200"/>
    </location>
</feature>
<feature type="region of interest" description="Disordered" evidence="1">
    <location>
        <begin position="338"/>
        <end position="1234"/>
    </location>
</feature>
<feature type="compositionally biased region" description="Polar residues" evidence="1">
    <location>
        <begin position="740"/>
        <end position="749"/>
    </location>
</feature>
<feature type="compositionally biased region" description="Polar residues" evidence="1">
    <location>
        <begin position="338"/>
        <end position="358"/>
    </location>
</feature>
<feature type="compositionally biased region" description="Basic and acidic residues" evidence="1">
    <location>
        <begin position="904"/>
        <end position="913"/>
    </location>
</feature>
<reference evidence="3" key="1">
    <citation type="journal article" date="2009" name="Genome Res.">
        <title>Comparative genomic analyses of the human fungal pathogens Coccidioides and their relatives.</title>
        <authorList>
            <person name="Sharpton T.J."/>
            <person name="Stajich J.E."/>
            <person name="Rounsley S.D."/>
            <person name="Gardner M.J."/>
            <person name="Wortman J.R."/>
            <person name="Jordar V.S."/>
            <person name="Maiti R."/>
            <person name="Kodira C.D."/>
            <person name="Neafsey D.E."/>
            <person name="Zeng Q."/>
            <person name="Hung C.-Y."/>
            <person name="McMahan C."/>
            <person name="Muszewska A."/>
            <person name="Grynberg M."/>
            <person name="Mandel M.A."/>
            <person name="Kellner E.M."/>
            <person name="Barker B.M."/>
            <person name="Galgiani J.N."/>
            <person name="Orbach M.J."/>
            <person name="Kirkland T.N."/>
            <person name="Cole G.T."/>
            <person name="Henn M.R."/>
            <person name="Birren B.W."/>
            <person name="Taylor J.W."/>
        </authorList>
    </citation>
    <scope>NUCLEOTIDE SEQUENCE [LARGE SCALE GENOMIC DNA]</scope>
    <source>
        <strain evidence="3">RS</strain>
    </source>
</reference>
<name>A0A0E1RX25_COCIM</name>
<gene>
    <name evidence="2" type="ORF">CIMG_04381</name>
</gene>
<feature type="compositionally biased region" description="Polar residues" evidence="1">
    <location>
        <begin position="1093"/>
        <end position="1108"/>
    </location>
</feature>
<proteinExistence type="predicted"/>
<dbReference type="GeneID" id="4563978"/>
<keyword evidence="3" id="KW-1185">Reference proteome</keyword>
<dbReference type="EMBL" id="GG704914">
    <property type="protein sequence ID" value="EAS33357.2"/>
    <property type="molecule type" value="Genomic_DNA"/>
</dbReference>
<feature type="compositionally biased region" description="Polar residues" evidence="1">
    <location>
        <begin position="1159"/>
        <end position="1173"/>
    </location>
</feature>
<feature type="compositionally biased region" description="Polar residues" evidence="1">
    <location>
        <begin position="556"/>
        <end position="565"/>
    </location>
</feature>
<dbReference type="VEuPathDB" id="FungiDB:CIMG_04381"/>